<reference evidence="2 3" key="1">
    <citation type="journal article" date="2007" name="Science">
        <title>The Chlamydomonas genome reveals the evolution of key animal and plant functions.</title>
        <authorList>
            <person name="Merchant S.S."/>
            <person name="Prochnik S.E."/>
            <person name="Vallon O."/>
            <person name="Harris E.H."/>
            <person name="Karpowicz S.J."/>
            <person name="Witman G.B."/>
            <person name="Terry A."/>
            <person name="Salamov A."/>
            <person name="Fritz-Laylin L.K."/>
            <person name="Marechal-Drouard L."/>
            <person name="Marshall W.F."/>
            <person name="Qu L.H."/>
            <person name="Nelson D.R."/>
            <person name="Sanderfoot A.A."/>
            <person name="Spalding M.H."/>
            <person name="Kapitonov V.V."/>
            <person name="Ren Q."/>
            <person name="Ferris P."/>
            <person name="Lindquist E."/>
            <person name="Shapiro H."/>
            <person name="Lucas S.M."/>
            <person name="Grimwood J."/>
            <person name="Schmutz J."/>
            <person name="Cardol P."/>
            <person name="Cerutti H."/>
            <person name="Chanfreau G."/>
            <person name="Chen C.L."/>
            <person name="Cognat V."/>
            <person name="Croft M.T."/>
            <person name="Dent R."/>
            <person name="Dutcher S."/>
            <person name="Fernandez E."/>
            <person name="Fukuzawa H."/>
            <person name="Gonzalez-Ballester D."/>
            <person name="Gonzalez-Halphen D."/>
            <person name="Hallmann A."/>
            <person name="Hanikenne M."/>
            <person name="Hippler M."/>
            <person name="Inwood W."/>
            <person name="Jabbari K."/>
            <person name="Kalanon M."/>
            <person name="Kuras R."/>
            <person name="Lefebvre P.A."/>
            <person name="Lemaire S.D."/>
            <person name="Lobanov A.V."/>
            <person name="Lohr M."/>
            <person name="Manuell A."/>
            <person name="Meier I."/>
            <person name="Mets L."/>
            <person name="Mittag M."/>
            <person name="Mittelmeier T."/>
            <person name="Moroney J.V."/>
            <person name="Moseley J."/>
            <person name="Napoli C."/>
            <person name="Nedelcu A.M."/>
            <person name="Niyogi K."/>
            <person name="Novoselov S.V."/>
            <person name="Paulsen I.T."/>
            <person name="Pazour G."/>
            <person name="Purton S."/>
            <person name="Ral J.P."/>
            <person name="Riano-Pachon D.M."/>
            <person name="Riekhof W."/>
            <person name="Rymarquis L."/>
            <person name="Schroda M."/>
            <person name="Stern D."/>
            <person name="Umen J."/>
            <person name="Willows R."/>
            <person name="Wilson N."/>
            <person name="Zimmer S.L."/>
            <person name="Allmer J."/>
            <person name="Balk J."/>
            <person name="Bisova K."/>
            <person name="Chen C.J."/>
            <person name="Elias M."/>
            <person name="Gendler K."/>
            <person name="Hauser C."/>
            <person name="Lamb M.R."/>
            <person name="Ledford H."/>
            <person name="Long J.C."/>
            <person name="Minagawa J."/>
            <person name="Page M.D."/>
            <person name="Pan J."/>
            <person name="Pootakham W."/>
            <person name="Roje S."/>
            <person name="Rose A."/>
            <person name="Stahlberg E."/>
            <person name="Terauchi A.M."/>
            <person name="Yang P."/>
            <person name="Ball S."/>
            <person name="Bowler C."/>
            <person name="Dieckmann C.L."/>
            <person name="Gladyshev V.N."/>
            <person name="Green P."/>
            <person name="Jorgensen R."/>
            <person name="Mayfield S."/>
            <person name="Mueller-Roeber B."/>
            <person name="Rajamani S."/>
            <person name="Sayre R.T."/>
            <person name="Brokstein P."/>
            <person name="Dubchak I."/>
            <person name="Goodstein D."/>
            <person name="Hornick L."/>
            <person name="Huang Y.W."/>
            <person name="Jhaveri J."/>
            <person name="Luo Y."/>
            <person name="Martinez D."/>
            <person name="Ngau W.C."/>
            <person name="Otillar B."/>
            <person name="Poliakov A."/>
            <person name="Porter A."/>
            <person name="Szajkowski L."/>
            <person name="Werner G."/>
            <person name="Zhou K."/>
            <person name="Grigoriev I.V."/>
            <person name="Rokhsar D.S."/>
            <person name="Grossman A.R."/>
        </authorList>
    </citation>
    <scope>NUCLEOTIDE SEQUENCE [LARGE SCALE GENOMIC DNA]</scope>
    <source>
        <strain evidence="3">CC-503</strain>
    </source>
</reference>
<feature type="compositionally biased region" description="Low complexity" evidence="1">
    <location>
        <begin position="131"/>
        <end position="154"/>
    </location>
</feature>
<feature type="compositionally biased region" description="Low complexity" evidence="1">
    <location>
        <begin position="41"/>
        <end position="52"/>
    </location>
</feature>
<dbReference type="GeneID" id="66056256"/>
<dbReference type="RefSeq" id="XP_042916891.1">
    <property type="nucleotide sequence ID" value="XM_043070218.1"/>
</dbReference>
<proteinExistence type="predicted"/>
<feature type="compositionally biased region" description="Low complexity" evidence="1">
    <location>
        <begin position="589"/>
        <end position="626"/>
    </location>
</feature>
<keyword evidence="3" id="KW-1185">Reference proteome</keyword>
<feature type="compositionally biased region" description="Pro residues" evidence="1">
    <location>
        <begin position="1246"/>
        <end position="1258"/>
    </location>
</feature>
<feature type="region of interest" description="Disordered" evidence="1">
    <location>
        <begin position="1305"/>
        <end position="1344"/>
    </location>
</feature>
<gene>
    <name evidence="2" type="ORF">CHLRE_14g622900v5</name>
</gene>
<name>A0A2K3CY44_CHLRE</name>
<evidence type="ECO:0000313" key="3">
    <source>
        <dbReference type="Proteomes" id="UP000006906"/>
    </source>
</evidence>
<dbReference type="InParanoid" id="A0A2K3CY44"/>
<protein>
    <submittedName>
        <fullName evidence="2">Uncharacterized protein</fullName>
    </submittedName>
</protein>
<evidence type="ECO:0000256" key="1">
    <source>
        <dbReference type="SAM" id="MobiDB-lite"/>
    </source>
</evidence>
<organism evidence="2 3">
    <name type="scientific">Chlamydomonas reinhardtii</name>
    <name type="common">Chlamydomonas smithii</name>
    <dbReference type="NCBI Taxonomy" id="3055"/>
    <lineage>
        <taxon>Eukaryota</taxon>
        <taxon>Viridiplantae</taxon>
        <taxon>Chlorophyta</taxon>
        <taxon>core chlorophytes</taxon>
        <taxon>Chlorophyceae</taxon>
        <taxon>CS clade</taxon>
        <taxon>Chlamydomonadales</taxon>
        <taxon>Chlamydomonadaceae</taxon>
        <taxon>Chlamydomonas</taxon>
    </lineage>
</organism>
<dbReference type="EMBL" id="CM008975">
    <property type="protein sequence ID" value="PNW73200.1"/>
    <property type="molecule type" value="Genomic_DNA"/>
</dbReference>
<feature type="region of interest" description="Disordered" evidence="1">
    <location>
        <begin position="804"/>
        <end position="844"/>
    </location>
</feature>
<feature type="region of interest" description="Disordered" evidence="1">
    <location>
        <begin position="110"/>
        <end position="168"/>
    </location>
</feature>
<accession>A0A2K3CY44</accession>
<evidence type="ECO:0000313" key="2">
    <source>
        <dbReference type="EMBL" id="PNW73200.1"/>
    </source>
</evidence>
<feature type="region of interest" description="Disordered" evidence="1">
    <location>
        <begin position="581"/>
        <end position="646"/>
    </location>
</feature>
<dbReference type="OrthoDB" id="10629781at2759"/>
<feature type="region of interest" description="Disordered" evidence="1">
    <location>
        <begin position="1245"/>
        <end position="1271"/>
    </location>
</feature>
<sequence length="1344" mass="131645">MACVARAAACGPAQRRSIDYKLTKSRSCAQQTRARLKSESETTSDSDTAGAAEDSHGGQRPGPAFAQQHQGGWLKLHSEVEAATGACSVSSGSLTSGTVPNGCVLTRTTLGGDGADSLQPRASPPSGQELASSSSIADSATSNGSHPASAAAAPCYPPATSPAAEQRPSPVWSDLLGARLHNYVSELREKAAARDSDGTEFTTAILQHQLLRLQRRSPHGSVSAREMDGLNRRLRIHGAAAAAAAAAAISRAARSGGTAAGGAGAAAAAAAGLGLIKAAPRGGLPPGYRLVRDALLEAARGELLEGIKRVSAAQIAEGLMATAPPPPTSLVGAGGAGGLGGGRGGAGGAGAGLALNTIYTGTMDVKGNARACLPGRAAVMVGVLGLLALEPAWVLPALPPPKLPAGRAASLASSASSAASNPPVLLGAGSGGGGGSNSSTTSIALLGGGGRGQHLSAAVALADALLRHRGLPPLPYHELRMLVVVIALLQEHPDLVDPISGGAGCPAWGLASALELLVPLAGVLATSPVCGMAGSGDAVAHARTAGPLVRMHVAAAQAALAAATLTQSMASKQGKGASTVASHCGSGVTARGRSSTCSSSSAATTTSATSTTAGSSTSSSNGASCGEDGPEAGDAALASGSGPAAQAGLDPRLFVREYVRCMKRQAERVAQDGLEEAPLCLWVAGRLPQALAPFLELGGTATGPAVAAGGAPGVPLPLGGRSGAGGGGGGGPGVLRLTGAVRRDRLLRYELLRTVLATGLDGAPRSVQAVGGDAMKALLMSAAVVGYLRGGSAWEAEQILNSTHSSSTTATGTGISSSNNGSNTGSGASSNGSSNGSGSLSPGGKAAGGAVVVRGVDEGPVGLRLSSSAALLAEHSAAAAVRGDASQAGSIRQRQEQLLLSSSRASDPSVPGLVAASLVPCSTAHLLHCRALREGPLTIEVMATAGVVEAPRDPHAQRRLRERVLEALRERRAVRLQCLSGPTVELAMLVLAQVCSDMRLDGLDVLVVPELDPPDDQLPVAVAELLGSLVQPLGTGGSSGSSGALGTSWRQQALAAGGVSAEAGADVEPDAWSQPLAAAEPDAADAAASAAGSAGASVSSARGGTAGGGLRDGWRVLRRAGINRAACALLGVAGVGSSNEAEEAEALDRRLLQDFYPGLLAAMRRAAGAGGGFGSGLGLGLGLDLEAGAGTGLEGGDGLEEELLNAAGREYERTTARPRLCDVPERVWVTLCVMICAPGRMGAPGRPLPLQEPPPPGSPVATSKRQQAPVAGAGTAAAAAATATAAAGAAAGAGAEAGGQLGVAAAGKAAAARATDRRAGAGQGSGAAAGTSTAGTAARRTVAL</sequence>
<feature type="region of interest" description="Disordered" evidence="1">
    <location>
        <begin position="22"/>
        <end position="71"/>
    </location>
</feature>
<dbReference type="Gramene" id="PNW73200">
    <property type="protein sequence ID" value="PNW73200"/>
    <property type="gene ID" value="CHLRE_14g622900v5"/>
</dbReference>
<feature type="compositionally biased region" description="Low complexity" evidence="1">
    <location>
        <begin position="1328"/>
        <end position="1344"/>
    </location>
</feature>
<dbReference type="KEGG" id="cre:CHLRE_14g622900v5"/>
<dbReference type="Proteomes" id="UP000006906">
    <property type="component" value="Chromosome 14"/>
</dbReference>